<keyword evidence="5" id="KW-1185">Reference proteome</keyword>
<proteinExistence type="predicted"/>
<dbReference type="SUPFAM" id="SSF52467">
    <property type="entry name" value="DHS-like NAD/FAD-binding domain"/>
    <property type="match status" value="1"/>
</dbReference>
<feature type="binding site" evidence="2">
    <location>
        <position position="138"/>
    </location>
    <ligand>
        <name>Zn(2+)</name>
        <dbReference type="ChEBI" id="CHEBI:29105"/>
    </ligand>
</feature>
<dbReference type="Proteomes" id="UP001529275">
    <property type="component" value="Unassembled WGS sequence"/>
</dbReference>
<dbReference type="InterPro" id="IPR050134">
    <property type="entry name" value="NAD-dep_sirtuin_deacylases"/>
</dbReference>
<organism evidence="4 5">
    <name type="scientific">Massilimicrobiota timonensis</name>
    <dbReference type="NCBI Taxonomy" id="1776392"/>
    <lineage>
        <taxon>Bacteria</taxon>
        <taxon>Bacillati</taxon>
        <taxon>Bacillota</taxon>
        <taxon>Erysipelotrichia</taxon>
        <taxon>Erysipelotrichales</taxon>
        <taxon>Erysipelotrichaceae</taxon>
        <taxon>Massilimicrobiota</taxon>
    </lineage>
</organism>
<evidence type="ECO:0000256" key="1">
    <source>
        <dbReference type="ARBA" id="ARBA00023027"/>
    </source>
</evidence>
<reference evidence="5" key="1">
    <citation type="submission" date="2023-06" db="EMBL/GenBank/DDBJ databases">
        <title>Identification and characterization of horizontal gene transfer across gut microbiota members of farm animals based on homology search.</title>
        <authorList>
            <person name="Zeman M."/>
            <person name="Kubasova T."/>
            <person name="Jahodarova E."/>
            <person name="Nykrynova M."/>
            <person name="Rychlik I."/>
        </authorList>
    </citation>
    <scope>NUCLEOTIDE SEQUENCE [LARGE SCALE GENOMIC DNA]</scope>
    <source>
        <strain evidence="5">ET341</strain>
    </source>
</reference>
<dbReference type="PANTHER" id="PTHR11085:SF10">
    <property type="entry name" value="NAD-DEPENDENT PROTEIN DEACYLASE SIRTUIN-5, MITOCHONDRIAL-RELATED"/>
    <property type="match status" value="1"/>
</dbReference>
<sequence>MKNKDMLIKQIVKIMTSCDAIIIGAGSGLSSSAGLTYSGERFETYFKDFIDTYHLRDMYSAGFYPYETLEEYWAYWSRHIYYNRYIDSPKKTYQILLELVKDKDYFVITTNVDHQFQKNGFDKTRLFYTQGDYGLWQCSKPCHQQTYDNEDIVKAMLKQQKNMKIPSQLIPYCLRCGAPMTMNLRCDQTFVQDEGWYQAQQRYQNFLQKHQHRKVLYLELGIGANTPVIIKYPFWNYVSQNKNAVYISINLDDLYCPENIHKQSILIQGDIHNILNSVANEMRNDHDTK</sequence>
<dbReference type="EMBL" id="JAUDCK010000001">
    <property type="protein sequence ID" value="MDM8194776.1"/>
    <property type="molecule type" value="Genomic_DNA"/>
</dbReference>
<feature type="domain" description="Deacetylase sirtuin-type" evidence="3">
    <location>
        <begin position="1"/>
        <end position="285"/>
    </location>
</feature>
<dbReference type="InterPro" id="IPR029035">
    <property type="entry name" value="DHS-like_NAD/FAD-binding_dom"/>
</dbReference>
<reference evidence="4 5" key="2">
    <citation type="submission" date="2023-06" db="EMBL/GenBank/DDBJ databases">
        <authorList>
            <person name="Zeman M."/>
            <person name="Kubasova T."/>
            <person name="Jahodarova E."/>
            <person name="Nykrynova M."/>
            <person name="Rychlik I."/>
        </authorList>
    </citation>
    <scope>NUCLEOTIDE SEQUENCE [LARGE SCALE GENOMIC DNA]</scope>
    <source>
        <strain evidence="4 5">ET341</strain>
    </source>
</reference>
<evidence type="ECO:0000313" key="4">
    <source>
        <dbReference type="EMBL" id="MDM8194776.1"/>
    </source>
</evidence>
<accession>A0ABT7UF53</accession>
<dbReference type="RefSeq" id="WP_289526993.1">
    <property type="nucleotide sequence ID" value="NZ_JAUDCK010000001.1"/>
</dbReference>
<feature type="binding site" evidence="2">
    <location>
        <position position="142"/>
    </location>
    <ligand>
        <name>Zn(2+)</name>
        <dbReference type="ChEBI" id="CHEBI:29105"/>
    </ligand>
</feature>
<name>A0ABT7UF53_9FIRM</name>
<comment type="caution">
    <text evidence="2">Lacks conserved residue(s) required for the propagation of feature annotation.</text>
</comment>
<comment type="caution">
    <text evidence="4">The sequence shown here is derived from an EMBL/GenBank/DDBJ whole genome shotgun (WGS) entry which is preliminary data.</text>
</comment>
<dbReference type="PANTHER" id="PTHR11085">
    <property type="entry name" value="NAD-DEPENDENT PROTEIN DEACYLASE SIRTUIN-5, MITOCHONDRIAL-RELATED"/>
    <property type="match status" value="1"/>
</dbReference>
<keyword evidence="2" id="KW-0479">Metal-binding</keyword>
<gene>
    <name evidence="4" type="ORF">QUV98_00340</name>
</gene>
<dbReference type="InterPro" id="IPR026590">
    <property type="entry name" value="Ssirtuin_cat_dom"/>
</dbReference>
<evidence type="ECO:0000313" key="5">
    <source>
        <dbReference type="Proteomes" id="UP001529275"/>
    </source>
</evidence>
<feature type="binding site" evidence="2">
    <location>
        <position position="176"/>
    </location>
    <ligand>
        <name>Zn(2+)</name>
        <dbReference type="ChEBI" id="CHEBI:29105"/>
    </ligand>
</feature>
<keyword evidence="2" id="KW-0862">Zinc</keyword>
<keyword evidence="1" id="KW-0520">NAD</keyword>
<protein>
    <submittedName>
        <fullName evidence="4">Sir2 silent information regulator family NAD-dependent deacetylase</fullName>
    </submittedName>
</protein>
<feature type="binding site" evidence="2">
    <location>
        <position position="173"/>
    </location>
    <ligand>
        <name>Zn(2+)</name>
        <dbReference type="ChEBI" id="CHEBI:29105"/>
    </ligand>
</feature>
<dbReference type="PROSITE" id="PS50305">
    <property type="entry name" value="SIRTUIN"/>
    <property type="match status" value="1"/>
</dbReference>
<dbReference type="Gene3D" id="3.40.50.1220">
    <property type="entry name" value="TPP-binding domain"/>
    <property type="match status" value="1"/>
</dbReference>
<evidence type="ECO:0000256" key="2">
    <source>
        <dbReference type="PROSITE-ProRule" id="PRU00236"/>
    </source>
</evidence>
<evidence type="ECO:0000259" key="3">
    <source>
        <dbReference type="PROSITE" id="PS50305"/>
    </source>
</evidence>